<dbReference type="Proteomes" id="UP000002215">
    <property type="component" value="Chromosome"/>
</dbReference>
<organism evidence="2 3">
    <name type="scientific">Chitinophaga pinensis (strain ATCC 43595 / DSM 2588 / LMG 13176 / NBRC 15968 / NCIMB 11800 / UQM 2034)</name>
    <dbReference type="NCBI Taxonomy" id="485918"/>
    <lineage>
        <taxon>Bacteria</taxon>
        <taxon>Pseudomonadati</taxon>
        <taxon>Bacteroidota</taxon>
        <taxon>Chitinophagia</taxon>
        <taxon>Chitinophagales</taxon>
        <taxon>Chitinophagaceae</taxon>
        <taxon>Chitinophaga</taxon>
    </lineage>
</organism>
<gene>
    <name evidence="2" type="ordered locus">Cpin_5987</name>
</gene>
<feature type="domain" description="DUF5648" evidence="1">
    <location>
        <begin position="10"/>
        <end position="94"/>
    </location>
</feature>
<proteinExistence type="predicted"/>
<reference evidence="2 3" key="2">
    <citation type="journal article" date="2010" name="Stand. Genomic Sci.">
        <title>Complete genome sequence of Chitinophaga pinensis type strain (UQM 2034).</title>
        <authorList>
            <person name="Glavina Del Rio T."/>
            <person name="Abt B."/>
            <person name="Spring S."/>
            <person name="Lapidus A."/>
            <person name="Nolan M."/>
            <person name="Tice H."/>
            <person name="Copeland A."/>
            <person name="Cheng J.F."/>
            <person name="Chen F."/>
            <person name="Bruce D."/>
            <person name="Goodwin L."/>
            <person name="Pitluck S."/>
            <person name="Ivanova N."/>
            <person name="Mavromatis K."/>
            <person name="Mikhailova N."/>
            <person name="Pati A."/>
            <person name="Chen A."/>
            <person name="Palaniappan K."/>
            <person name="Land M."/>
            <person name="Hauser L."/>
            <person name="Chang Y.J."/>
            <person name="Jeffries C.D."/>
            <person name="Chain P."/>
            <person name="Saunders E."/>
            <person name="Detter J.C."/>
            <person name="Brettin T."/>
            <person name="Rohde M."/>
            <person name="Goker M."/>
            <person name="Bristow J."/>
            <person name="Eisen J.A."/>
            <person name="Markowitz V."/>
            <person name="Hugenholtz P."/>
            <person name="Kyrpides N.C."/>
            <person name="Klenk H.P."/>
            <person name="Lucas S."/>
        </authorList>
    </citation>
    <scope>NUCLEOTIDE SEQUENCE [LARGE SCALE GENOMIC DNA]</scope>
    <source>
        <strain evidence="3">ATCC 43595 / DSM 2588 / LMG 13176 / NBRC 15968 / NCIMB 11800 / UQM 2034</strain>
    </source>
</reference>
<reference evidence="3" key="1">
    <citation type="submission" date="2009-08" db="EMBL/GenBank/DDBJ databases">
        <title>The complete genome of Chitinophaga pinensis DSM 2588.</title>
        <authorList>
            <consortium name="US DOE Joint Genome Institute (JGI-PGF)"/>
            <person name="Lucas S."/>
            <person name="Copeland A."/>
            <person name="Lapidus A."/>
            <person name="Glavina del Rio T."/>
            <person name="Dalin E."/>
            <person name="Tice H."/>
            <person name="Bruce D."/>
            <person name="Goodwin L."/>
            <person name="Pitluck S."/>
            <person name="Kyrpides N."/>
            <person name="Mavromatis K."/>
            <person name="Ivanova N."/>
            <person name="Mikhailova N."/>
            <person name="Sims D."/>
            <person name="Meinche L."/>
            <person name="Brettin T."/>
            <person name="Detter J.C."/>
            <person name="Han C."/>
            <person name="Larimer F."/>
            <person name="Land M."/>
            <person name="Hauser L."/>
            <person name="Markowitz V."/>
            <person name="Cheng J.-F."/>
            <person name="Hugenholtz P."/>
            <person name="Woyke T."/>
            <person name="Wu D."/>
            <person name="Spring S."/>
            <person name="Klenk H.-P."/>
            <person name="Eisen J.A."/>
        </authorList>
    </citation>
    <scope>NUCLEOTIDE SEQUENCE [LARGE SCALE GENOMIC DNA]</scope>
    <source>
        <strain evidence="3">ATCC 43595 / DSM 2588 / LMG 13176 / NBRC 15968 / NCIMB 11800 / UQM 2034</strain>
    </source>
</reference>
<dbReference type="Pfam" id="PF18885">
    <property type="entry name" value="DUF5648"/>
    <property type="match status" value="1"/>
</dbReference>
<evidence type="ECO:0000313" key="3">
    <source>
        <dbReference type="Proteomes" id="UP000002215"/>
    </source>
</evidence>
<name>A0A979G9R7_CHIPD</name>
<evidence type="ECO:0000313" key="2">
    <source>
        <dbReference type="EMBL" id="ACU63401.1"/>
    </source>
</evidence>
<dbReference type="AlphaFoldDB" id="A0A979G9R7"/>
<accession>A0A979G9R7</accession>
<evidence type="ECO:0000259" key="1">
    <source>
        <dbReference type="Pfam" id="PF18885"/>
    </source>
</evidence>
<dbReference type="RefSeq" id="WP_012793566.1">
    <property type="nucleotide sequence ID" value="NC_013132.1"/>
</dbReference>
<dbReference type="InterPro" id="IPR043708">
    <property type="entry name" value="DUF5648"/>
</dbReference>
<dbReference type="EMBL" id="CP001699">
    <property type="protein sequence ID" value="ACU63401.1"/>
    <property type="molecule type" value="Genomic_DNA"/>
</dbReference>
<sequence length="96" mass="11257">MERKVISVNVLVIRYYHAGLGDHYYTTDFSIFGNGRDGWAYQWVQCYVYATQVPGTRPLYRYYNSQNQVYFYTTNWNELGSGALGYAFPTIVAYVY</sequence>
<dbReference type="OrthoDB" id="1038436at2"/>
<dbReference type="KEGG" id="cpi:Cpin_5987"/>
<protein>
    <recommendedName>
        <fullName evidence="1">DUF5648 domain-containing protein</fullName>
    </recommendedName>
</protein>